<feature type="coiled-coil region" evidence="1">
    <location>
        <begin position="1"/>
        <end position="28"/>
    </location>
</feature>
<keyword evidence="2" id="KW-1133">Transmembrane helix</keyword>
<protein>
    <recommendedName>
        <fullName evidence="5">Signal transduction histidine kinase</fullName>
    </recommendedName>
</protein>
<dbReference type="Proteomes" id="UP000680304">
    <property type="component" value="Unassembled WGS sequence"/>
</dbReference>
<organism evidence="3 4">
    <name type="scientific">Paenibacillus cisolokensis</name>
    <dbReference type="NCBI Taxonomy" id="1658519"/>
    <lineage>
        <taxon>Bacteria</taxon>
        <taxon>Bacillati</taxon>
        <taxon>Bacillota</taxon>
        <taxon>Bacilli</taxon>
        <taxon>Bacillales</taxon>
        <taxon>Paenibacillaceae</taxon>
        <taxon>Paenibacillus</taxon>
    </lineage>
</organism>
<feature type="transmembrane region" description="Helical" evidence="2">
    <location>
        <begin position="52"/>
        <end position="77"/>
    </location>
</feature>
<evidence type="ECO:0000313" key="4">
    <source>
        <dbReference type="Proteomes" id="UP000680304"/>
    </source>
</evidence>
<evidence type="ECO:0008006" key="5">
    <source>
        <dbReference type="Google" id="ProtNLM"/>
    </source>
</evidence>
<evidence type="ECO:0000256" key="2">
    <source>
        <dbReference type="SAM" id="Phobius"/>
    </source>
</evidence>
<evidence type="ECO:0000313" key="3">
    <source>
        <dbReference type="EMBL" id="GIQ64159.1"/>
    </source>
</evidence>
<gene>
    <name evidence="3" type="ORF">PACILC2_27270</name>
</gene>
<keyword evidence="1" id="KW-0175">Coiled coil</keyword>
<accession>A0ABQ4N884</accession>
<keyword evidence="4" id="KW-1185">Reference proteome</keyword>
<name>A0ABQ4N884_9BACL</name>
<reference evidence="3 4" key="1">
    <citation type="submission" date="2021-04" db="EMBL/GenBank/DDBJ databases">
        <title>Draft genome sequence of Paenibacillus cisolokensis, LC2-13A.</title>
        <authorList>
            <person name="Uke A."/>
            <person name="Chhe C."/>
            <person name="Baramee S."/>
            <person name="Kosugi A."/>
        </authorList>
    </citation>
    <scope>NUCLEOTIDE SEQUENCE [LARGE SCALE GENOMIC DNA]</scope>
    <source>
        <strain evidence="3 4">LC2-13A</strain>
    </source>
</reference>
<keyword evidence="2" id="KW-0472">Membrane</keyword>
<keyword evidence="2" id="KW-0812">Transmembrane</keyword>
<proteinExistence type="predicted"/>
<dbReference type="EMBL" id="BOVJ01000081">
    <property type="protein sequence ID" value="GIQ64159.1"/>
    <property type="molecule type" value="Genomic_DNA"/>
</dbReference>
<comment type="caution">
    <text evidence="3">The sequence shown here is derived from an EMBL/GenBank/DDBJ whole genome shotgun (WGS) entry which is preliminary data.</text>
</comment>
<sequence>MNEENRELDKLRQSLDLVDRRLQKMAADMERSHIADYVNLLNRPFSLLWRNLLAGTARGVGIAIGFTFFAATILYVLRILGALNLPIIGDYIADIVRIVQIQLEGKAY</sequence>
<dbReference type="InterPro" id="IPR043723">
    <property type="entry name" value="DUF5665"/>
</dbReference>
<dbReference type="Pfam" id="PF18910">
    <property type="entry name" value="DUF5665"/>
    <property type="match status" value="1"/>
</dbReference>
<evidence type="ECO:0000256" key="1">
    <source>
        <dbReference type="SAM" id="Coils"/>
    </source>
</evidence>